<accession>A0A139AM18</accession>
<keyword evidence="6" id="KW-0560">Oxidoreductase</keyword>
<evidence type="ECO:0000256" key="4">
    <source>
        <dbReference type="ARBA" id="ARBA00022691"/>
    </source>
</evidence>
<dbReference type="GO" id="GO:0051539">
    <property type="term" value="F:4 iron, 4 sulfur cluster binding"/>
    <property type="evidence" value="ECO:0007669"/>
    <property type="project" value="UniProtKB-KW"/>
</dbReference>
<dbReference type="GO" id="GO:0046872">
    <property type="term" value="F:metal ion binding"/>
    <property type="evidence" value="ECO:0007669"/>
    <property type="project" value="UniProtKB-KW"/>
</dbReference>
<keyword evidence="8" id="KW-0411">Iron-sulfur</keyword>
<dbReference type="AlphaFoldDB" id="A0A139AM18"/>
<evidence type="ECO:0000256" key="6">
    <source>
        <dbReference type="ARBA" id="ARBA00023002"/>
    </source>
</evidence>
<sequence>MEALGCQGYVHSTESMACLEGPGIRFLVFLSGCPSRCVYCENPDTWSTTAGSLCSVRSVLEKVRRTLPYMGMPPCPTSIDDLARECASRSDSSTTYRDMLLARDEAAEGPPPSRGGLSVSGGEPLTQHTFAASIMSACKRLWGMHTVLETTGRCSLPRVVYPEVLPWTDLVLLCIKGTRREKYESITRVSGGWDHMLSFLTTLHQMRKPWWCRYVVLPGHTDSREDVDALLELCVEHGKGLVTEEQPQAPSERTLGRVECLAYHNLGEFKWHELNEPYPLADVPQCNHDDVRRVCEWIREGLRSHGMGDVAVTGDD</sequence>
<name>A0A139AM18_GONPJ</name>
<dbReference type="PROSITE" id="PS51918">
    <property type="entry name" value="RADICAL_SAM"/>
    <property type="match status" value="1"/>
</dbReference>
<keyword evidence="5" id="KW-0479">Metal-binding</keyword>
<feature type="domain" description="Radical SAM core" evidence="9">
    <location>
        <begin position="19"/>
        <end position="303"/>
    </location>
</feature>
<evidence type="ECO:0000256" key="2">
    <source>
        <dbReference type="ARBA" id="ARBA00009777"/>
    </source>
</evidence>
<protein>
    <recommendedName>
        <fullName evidence="9">Radical SAM core domain-containing protein</fullName>
    </recommendedName>
</protein>
<comment type="similarity">
    <text evidence="2">Belongs to the organic radical-activating enzymes family.</text>
</comment>
<dbReference type="SFLD" id="SFLDS00029">
    <property type="entry name" value="Radical_SAM"/>
    <property type="match status" value="1"/>
</dbReference>
<evidence type="ECO:0000256" key="7">
    <source>
        <dbReference type="ARBA" id="ARBA00023004"/>
    </source>
</evidence>
<dbReference type="Gene3D" id="3.20.20.70">
    <property type="entry name" value="Aldolase class I"/>
    <property type="match status" value="1"/>
</dbReference>
<dbReference type="InterPro" id="IPR001989">
    <property type="entry name" value="Radical_activat_CS"/>
</dbReference>
<dbReference type="PANTHER" id="PTHR30352">
    <property type="entry name" value="PYRUVATE FORMATE-LYASE-ACTIVATING ENZYME"/>
    <property type="match status" value="1"/>
</dbReference>
<dbReference type="InterPro" id="IPR034457">
    <property type="entry name" value="Organic_radical-activating"/>
</dbReference>
<gene>
    <name evidence="10" type="ORF">M427DRAFT_244943</name>
</gene>
<evidence type="ECO:0000256" key="8">
    <source>
        <dbReference type="ARBA" id="ARBA00023014"/>
    </source>
</evidence>
<organism evidence="10 11">
    <name type="scientific">Gonapodya prolifera (strain JEL478)</name>
    <name type="common">Monoblepharis prolifera</name>
    <dbReference type="NCBI Taxonomy" id="1344416"/>
    <lineage>
        <taxon>Eukaryota</taxon>
        <taxon>Fungi</taxon>
        <taxon>Fungi incertae sedis</taxon>
        <taxon>Chytridiomycota</taxon>
        <taxon>Chytridiomycota incertae sedis</taxon>
        <taxon>Monoblepharidomycetes</taxon>
        <taxon>Monoblepharidales</taxon>
        <taxon>Gonapodyaceae</taxon>
        <taxon>Gonapodya</taxon>
    </lineage>
</organism>
<evidence type="ECO:0000256" key="1">
    <source>
        <dbReference type="ARBA" id="ARBA00001966"/>
    </source>
</evidence>
<evidence type="ECO:0000259" key="9">
    <source>
        <dbReference type="PROSITE" id="PS51918"/>
    </source>
</evidence>
<evidence type="ECO:0000313" key="11">
    <source>
        <dbReference type="Proteomes" id="UP000070544"/>
    </source>
</evidence>
<dbReference type="OrthoDB" id="412320at2759"/>
<evidence type="ECO:0000256" key="3">
    <source>
        <dbReference type="ARBA" id="ARBA00022485"/>
    </source>
</evidence>
<dbReference type="SUPFAM" id="SSF102114">
    <property type="entry name" value="Radical SAM enzymes"/>
    <property type="match status" value="1"/>
</dbReference>
<keyword evidence="4" id="KW-0949">S-adenosyl-L-methionine</keyword>
<dbReference type="PROSITE" id="PS01087">
    <property type="entry name" value="RADICAL_ACTIVATING"/>
    <property type="match status" value="1"/>
</dbReference>
<reference evidence="10 11" key="1">
    <citation type="journal article" date="2015" name="Genome Biol. Evol.">
        <title>Phylogenomic analyses indicate that early fungi evolved digesting cell walls of algal ancestors of land plants.</title>
        <authorList>
            <person name="Chang Y."/>
            <person name="Wang S."/>
            <person name="Sekimoto S."/>
            <person name="Aerts A.L."/>
            <person name="Choi C."/>
            <person name="Clum A."/>
            <person name="LaButti K.M."/>
            <person name="Lindquist E.A."/>
            <person name="Yee Ngan C."/>
            <person name="Ohm R.A."/>
            <person name="Salamov A.A."/>
            <person name="Grigoriev I.V."/>
            <person name="Spatafora J.W."/>
            <person name="Berbee M.L."/>
        </authorList>
    </citation>
    <scope>NUCLEOTIDE SEQUENCE [LARGE SCALE GENOMIC DNA]</scope>
    <source>
        <strain evidence="10 11">JEL478</strain>
    </source>
</reference>
<evidence type="ECO:0000256" key="5">
    <source>
        <dbReference type="ARBA" id="ARBA00022723"/>
    </source>
</evidence>
<evidence type="ECO:0000313" key="10">
    <source>
        <dbReference type="EMBL" id="KXS17738.1"/>
    </source>
</evidence>
<keyword evidence="7" id="KW-0408">Iron</keyword>
<proteinExistence type="inferred from homology"/>
<dbReference type="Proteomes" id="UP000070544">
    <property type="component" value="Unassembled WGS sequence"/>
</dbReference>
<keyword evidence="11" id="KW-1185">Reference proteome</keyword>
<dbReference type="GO" id="GO:0016491">
    <property type="term" value="F:oxidoreductase activity"/>
    <property type="evidence" value="ECO:0007669"/>
    <property type="project" value="UniProtKB-KW"/>
</dbReference>
<dbReference type="PANTHER" id="PTHR30352:SF5">
    <property type="entry name" value="PYRUVATE FORMATE-LYASE 1-ACTIVATING ENZYME"/>
    <property type="match status" value="1"/>
</dbReference>
<dbReference type="InterPro" id="IPR007197">
    <property type="entry name" value="rSAM"/>
</dbReference>
<dbReference type="InterPro" id="IPR058240">
    <property type="entry name" value="rSAM_sf"/>
</dbReference>
<dbReference type="Pfam" id="PF04055">
    <property type="entry name" value="Radical_SAM"/>
    <property type="match status" value="1"/>
</dbReference>
<keyword evidence="3" id="KW-0004">4Fe-4S</keyword>
<dbReference type="InterPro" id="IPR013785">
    <property type="entry name" value="Aldolase_TIM"/>
</dbReference>
<comment type="cofactor">
    <cofactor evidence="1">
        <name>[4Fe-4S] cluster</name>
        <dbReference type="ChEBI" id="CHEBI:49883"/>
    </cofactor>
</comment>
<dbReference type="EMBL" id="KQ965745">
    <property type="protein sequence ID" value="KXS17738.1"/>
    <property type="molecule type" value="Genomic_DNA"/>
</dbReference>